<evidence type="ECO:0000259" key="14">
    <source>
        <dbReference type="PROSITE" id="PS52004"/>
    </source>
</evidence>
<dbReference type="InterPro" id="IPR014031">
    <property type="entry name" value="Ketoacyl_synth_C"/>
</dbReference>
<dbReference type="Gene3D" id="3.40.47.10">
    <property type="match status" value="1"/>
</dbReference>
<dbReference type="InterPro" id="IPR000794">
    <property type="entry name" value="Beta-ketoacyl_synthase"/>
</dbReference>
<dbReference type="SMART" id="SM00825">
    <property type="entry name" value="PKS_KS"/>
    <property type="match status" value="1"/>
</dbReference>
<evidence type="ECO:0000256" key="6">
    <source>
        <dbReference type="ARBA" id="ARBA00022679"/>
    </source>
</evidence>
<dbReference type="PROSITE" id="PS52004">
    <property type="entry name" value="KS3_2"/>
    <property type="match status" value="1"/>
</dbReference>
<dbReference type="InterPro" id="IPR020841">
    <property type="entry name" value="PKS_Beta-ketoAc_synthase_dom"/>
</dbReference>
<dbReference type="GO" id="GO:0004315">
    <property type="term" value="F:3-oxoacyl-[acyl-carrier-protein] synthase activity"/>
    <property type="evidence" value="ECO:0007669"/>
    <property type="project" value="UniProtKB-EC"/>
</dbReference>
<evidence type="ECO:0000256" key="5">
    <source>
        <dbReference type="ARBA" id="ARBA00022490"/>
    </source>
</evidence>
<evidence type="ECO:0000256" key="1">
    <source>
        <dbReference type="ARBA" id="ARBA00004496"/>
    </source>
</evidence>
<evidence type="ECO:0000256" key="4">
    <source>
        <dbReference type="ARBA" id="ARBA00013191"/>
    </source>
</evidence>
<dbReference type="EMBL" id="AAEW02000007">
    <property type="protein sequence ID" value="EAT15897.1"/>
    <property type="molecule type" value="Genomic_DNA"/>
</dbReference>
<evidence type="ECO:0000256" key="3">
    <source>
        <dbReference type="ARBA" id="ARBA00011738"/>
    </source>
</evidence>
<keyword evidence="6 13" id="KW-0808">Transferase</keyword>
<dbReference type="InterPro" id="IPR014030">
    <property type="entry name" value="Ketoacyl_synth_N"/>
</dbReference>
<dbReference type="GO" id="GO:0006633">
    <property type="term" value="P:fatty acid biosynthetic process"/>
    <property type="evidence" value="ECO:0007669"/>
    <property type="project" value="TreeGrafter"/>
</dbReference>
<feature type="domain" description="Ketosynthase family 3 (KS3)" evidence="14">
    <location>
        <begin position="4"/>
        <end position="407"/>
    </location>
</feature>
<reference evidence="15" key="1">
    <citation type="submission" date="2006-05" db="EMBL/GenBank/DDBJ databases">
        <title>Annotation of the draft genome assembly of Desulfuromonas acetoxidans DSM 684.</title>
        <authorList>
            <consortium name="US DOE Joint Genome Institute (JGI-ORNL)"/>
            <person name="Larimer F."/>
            <person name="Land M."/>
            <person name="Hauser L."/>
        </authorList>
    </citation>
    <scope>NUCLEOTIDE SEQUENCE [LARGE SCALE GENOMIC DNA]</scope>
    <source>
        <strain evidence="15">DSM 684</strain>
    </source>
</reference>
<organism evidence="15 16">
    <name type="scientific">Desulfuromonas acetoxidans (strain DSM 684 / 11070)</name>
    <dbReference type="NCBI Taxonomy" id="281689"/>
    <lineage>
        <taxon>Bacteria</taxon>
        <taxon>Pseudomonadati</taxon>
        <taxon>Thermodesulfobacteriota</taxon>
        <taxon>Desulfuromonadia</taxon>
        <taxon>Desulfuromonadales</taxon>
        <taxon>Desulfuromonadaceae</taxon>
        <taxon>Desulfuromonas</taxon>
    </lineage>
</organism>
<evidence type="ECO:0000256" key="7">
    <source>
        <dbReference type="ARBA" id="ARBA00023315"/>
    </source>
</evidence>
<dbReference type="PROSITE" id="PS51257">
    <property type="entry name" value="PROKAR_LIPOPROTEIN"/>
    <property type="match status" value="1"/>
</dbReference>
<name>Q1K0P4_DESA6</name>
<comment type="catalytic activity">
    <reaction evidence="12">
        <text>a fatty acyl-[ACP] + malonyl-[ACP] + H(+) = a 3-oxoacyl-[ACP] + holo-[ACP] + CO2</text>
        <dbReference type="Rhea" id="RHEA:22836"/>
        <dbReference type="Rhea" id="RHEA-COMP:9623"/>
        <dbReference type="Rhea" id="RHEA-COMP:9685"/>
        <dbReference type="Rhea" id="RHEA-COMP:9916"/>
        <dbReference type="Rhea" id="RHEA-COMP:14125"/>
        <dbReference type="ChEBI" id="CHEBI:15378"/>
        <dbReference type="ChEBI" id="CHEBI:16526"/>
        <dbReference type="ChEBI" id="CHEBI:64479"/>
        <dbReference type="ChEBI" id="CHEBI:78449"/>
        <dbReference type="ChEBI" id="CHEBI:78776"/>
        <dbReference type="ChEBI" id="CHEBI:138651"/>
        <dbReference type="EC" id="2.3.1.41"/>
    </reaction>
    <physiologicalReaction direction="left-to-right" evidence="12">
        <dbReference type="Rhea" id="RHEA:22837"/>
    </physiologicalReaction>
</comment>
<comment type="caution">
    <text evidence="15">The sequence shown here is derived from an EMBL/GenBank/DDBJ whole genome shotgun (WGS) entry which is preliminary data.</text>
</comment>
<sequence length="411" mass="43432">MTTLNRVAITGIGIISCLGCDVDSVSDALRQGRSGIVVDEERKSLGFRSALTGRIDGFDGKKVLSRKERKSMPEFAVQAYAASRQALDMAALDETLVRSEDTGLIFGCDSSCLAAIEQVDLLRERQETKSIGSGQIFRSMTSCVTMNLNTLLGTKGACWSLSSACSSGGHAIGQAADLIALGRQKRVICGGAQEINWQSMCSFDGLGAFSVREDEPSAASRPFSADRDGLVPSGGAAAVVLENYDDALQRGATILGEVVSYGFSSDGENLSVPSRGGLQRAMLQALQRANLQPQQIDYLCAHATSTPAGDVAEAENIKAVFGENSPLVSSLKSMTGHELWMSGAAQVVYCTLMARDGFIAANINFKEPDEAARGLRIVTQTLPHPPKTVLCNSAGFGGTNACLVLDFGESH</sequence>
<dbReference type="PANTHER" id="PTHR11712">
    <property type="entry name" value="POLYKETIDE SYNTHASE-RELATED"/>
    <property type="match status" value="1"/>
</dbReference>
<dbReference type="Pfam" id="PF00109">
    <property type="entry name" value="ketoacyl-synt"/>
    <property type="match status" value="1"/>
</dbReference>
<dbReference type="SUPFAM" id="SSF53901">
    <property type="entry name" value="Thiolase-like"/>
    <property type="match status" value="2"/>
</dbReference>
<dbReference type="Proteomes" id="UP000005695">
    <property type="component" value="Unassembled WGS sequence"/>
</dbReference>
<dbReference type="PANTHER" id="PTHR11712:SF306">
    <property type="entry name" value="3-OXOACYL-[ACYL-CARRIER-PROTEIN] SYNTHASE 1"/>
    <property type="match status" value="1"/>
</dbReference>
<evidence type="ECO:0000313" key="16">
    <source>
        <dbReference type="Proteomes" id="UP000005695"/>
    </source>
</evidence>
<dbReference type="EC" id="2.3.1.41" evidence="4"/>
<comment type="similarity">
    <text evidence="2 13">Belongs to the thiolase-like superfamily. Beta-ketoacyl-ACP synthases family.</text>
</comment>
<dbReference type="Pfam" id="PF02801">
    <property type="entry name" value="Ketoacyl-synt_C"/>
    <property type="match status" value="1"/>
</dbReference>
<comment type="subcellular location">
    <subcellularLocation>
        <location evidence="1">Cytoplasm</location>
    </subcellularLocation>
</comment>
<gene>
    <name evidence="15" type="ORF">Dace_2197</name>
</gene>
<evidence type="ECO:0000256" key="2">
    <source>
        <dbReference type="ARBA" id="ARBA00008467"/>
    </source>
</evidence>
<keyword evidence="7" id="KW-0012">Acyltransferase</keyword>
<evidence type="ECO:0000256" key="11">
    <source>
        <dbReference type="ARBA" id="ARBA00048121"/>
    </source>
</evidence>
<evidence type="ECO:0000256" key="8">
    <source>
        <dbReference type="ARBA" id="ARBA00039450"/>
    </source>
</evidence>
<evidence type="ECO:0000313" key="15">
    <source>
        <dbReference type="EMBL" id="EAT15897.1"/>
    </source>
</evidence>
<reference evidence="15" key="2">
    <citation type="submission" date="2006-05" db="EMBL/GenBank/DDBJ databases">
        <title>Sequencing of the draft genome and assembly of Desulfuromonas acetoxidans DSM 684.</title>
        <authorList>
            <consortium name="US DOE Joint Genome Institute (JGI-PGF)"/>
            <person name="Copeland A."/>
            <person name="Lucas S."/>
            <person name="Lapidus A."/>
            <person name="Barry K."/>
            <person name="Detter J.C."/>
            <person name="Glavina del Rio T."/>
            <person name="Hammon N."/>
            <person name="Israni S."/>
            <person name="Dalin E."/>
            <person name="Tice H."/>
            <person name="Bruce D."/>
            <person name="Pitluck S."/>
            <person name="Richardson P."/>
        </authorList>
    </citation>
    <scope>NUCLEOTIDE SEQUENCE [LARGE SCALE GENOMIC DNA]</scope>
    <source>
        <strain evidence="15">DSM 684</strain>
    </source>
</reference>
<dbReference type="InterPro" id="IPR016039">
    <property type="entry name" value="Thiolase-like"/>
</dbReference>
<proteinExistence type="inferred from homology"/>
<accession>Q1K0P4</accession>
<evidence type="ECO:0000256" key="9">
    <source>
        <dbReference type="ARBA" id="ARBA00041620"/>
    </source>
</evidence>
<dbReference type="CDD" id="cd00834">
    <property type="entry name" value="KAS_I_II"/>
    <property type="match status" value="1"/>
</dbReference>
<keyword evidence="16" id="KW-1185">Reference proteome</keyword>
<keyword evidence="5" id="KW-0963">Cytoplasm</keyword>
<dbReference type="GO" id="GO:0005829">
    <property type="term" value="C:cytosol"/>
    <property type="evidence" value="ECO:0007669"/>
    <property type="project" value="TreeGrafter"/>
</dbReference>
<evidence type="ECO:0000256" key="12">
    <source>
        <dbReference type="ARBA" id="ARBA00048506"/>
    </source>
</evidence>
<comment type="catalytic activity">
    <reaction evidence="11">
        <text>(3Z)-decenoyl-[ACP] + malonyl-[ACP] + H(+) = 3-oxo-(5Z)-dodecenoyl-[ACP] + holo-[ACP] + CO2</text>
        <dbReference type="Rhea" id="RHEA:54940"/>
        <dbReference type="Rhea" id="RHEA-COMP:9623"/>
        <dbReference type="Rhea" id="RHEA-COMP:9685"/>
        <dbReference type="Rhea" id="RHEA-COMP:9927"/>
        <dbReference type="Rhea" id="RHEA-COMP:14042"/>
        <dbReference type="ChEBI" id="CHEBI:15378"/>
        <dbReference type="ChEBI" id="CHEBI:16526"/>
        <dbReference type="ChEBI" id="CHEBI:64479"/>
        <dbReference type="ChEBI" id="CHEBI:78449"/>
        <dbReference type="ChEBI" id="CHEBI:78798"/>
        <dbReference type="ChEBI" id="CHEBI:138410"/>
    </reaction>
    <physiologicalReaction direction="left-to-right" evidence="11">
        <dbReference type="Rhea" id="RHEA:54941"/>
    </physiologicalReaction>
</comment>
<dbReference type="AlphaFoldDB" id="Q1K0P4"/>
<comment type="subunit">
    <text evidence="3">Homodimer.</text>
</comment>
<evidence type="ECO:0000256" key="10">
    <source>
        <dbReference type="ARBA" id="ARBA00042143"/>
    </source>
</evidence>
<evidence type="ECO:0000256" key="13">
    <source>
        <dbReference type="RuleBase" id="RU003694"/>
    </source>
</evidence>
<protein>
    <recommendedName>
        <fullName evidence="8">3-oxoacyl-[acyl-carrier-protein] synthase 1</fullName>
        <ecNumber evidence="4">2.3.1.41</ecNumber>
    </recommendedName>
    <alternativeName>
        <fullName evidence="9">3-oxoacyl-[acyl-carrier-protein] synthase I</fullName>
    </alternativeName>
    <alternativeName>
        <fullName evidence="10">Beta-ketoacyl-ACP synthase I</fullName>
    </alternativeName>
</protein>
<dbReference type="RefSeq" id="WP_005999652.1">
    <property type="nucleotide sequence ID" value="NZ_AAEW02000007.1"/>
</dbReference>